<protein>
    <submittedName>
        <fullName evidence="2">Uncharacterized protein</fullName>
    </submittedName>
</protein>
<dbReference type="Proteomes" id="UP000324222">
    <property type="component" value="Unassembled WGS sequence"/>
</dbReference>
<feature type="compositionally biased region" description="Polar residues" evidence="1">
    <location>
        <begin position="65"/>
        <end position="82"/>
    </location>
</feature>
<reference evidence="2 3" key="1">
    <citation type="submission" date="2019-05" db="EMBL/GenBank/DDBJ databases">
        <title>Another draft genome of Portunus trituberculatus and its Hox gene families provides insights of decapod evolution.</title>
        <authorList>
            <person name="Jeong J.-H."/>
            <person name="Song I."/>
            <person name="Kim S."/>
            <person name="Choi T."/>
            <person name="Kim D."/>
            <person name="Ryu S."/>
            <person name="Kim W."/>
        </authorList>
    </citation>
    <scope>NUCLEOTIDE SEQUENCE [LARGE SCALE GENOMIC DNA]</scope>
    <source>
        <tissue evidence="2">Muscle</tissue>
    </source>
</reference>
<comment type="caution">
    <text evidence="2">The sequence shown here is derived from an EMBL/GenBank/DDBJ whole genome shotgun (WGS) entry which is preliminary data.</text>
</comment>
<sequence>MKTVIFILRQKKVKTPVVILIVIWETETNPHSNVHKPPHVLPMSNEHKLAMAPKRLISENREFSENASDSEPQLSNRGSTRITPGDELPDVLMDGNMSSNK</sequence>
<proteinExistence type="predicted"/>
<accession>A0A5B7CNK9</accession>
<dbReference type="AlphaFoldDB" id="A0A5B7CNK9"/>
<name>A0A5B7CNK9_PORTR</name>
<dbReference type="EMBL" id="VSRR010000060">
    <property type="protein sequence ID" value="MPC09253.1"/>
    <property type="molecule type" value="Genomic_DNA"/>
</dbReference>
<evidence type="ECO:0000256" key="1">
    <source>
        <dbReference type="SAM" id="MobiDB-lite"/>
    </source>
</evidence>
<organism evidence="2 3">
    <name type="scientific">Portunus trituberculatus</name>
    <name type="common">Swimming crab</name>
    <name type="synonym">Neptunus trituberculatus</name>
    <dbReference type="NCBI Taxonomy" id="210409"/>
    <lineage>
        <taxon>Eukaryota</taxon>
        <taxon>Metazoa</taxon>
        <taxon>Ecdysozoa</taxon>
        <taxon>Arthropoda</taxon>
        <taxon>Crustacea</taxon>
        <taxon>Multicrustacea</taxon>
        <taxon>Malacostraca</taxon>
        <taxon>Eumalacostraca</taxon>
        <taxon>Eucarida</taxon>
        <taxon>Decapoda</taxon>
        <taxon>Pleocyemata</taxon>
        <taxon>Brachyura</taxon>
        <taxon>Eubrachyura</taxon>
        <taxon>Portunoidea</taxon>
        <taxon>Portunidae</taxon>
        <taxon>Portuninae</taxon>
        <taxon>Portunus</taxon>
    </lineage>
</organism>
<evidence type="ECO:0000313" key="3">
    <source>
        <dbReference type="Proteomes" id="UP000324222"/>
    </source>
</evidence>
<gene>
    <name evidence="2" type="ORF">E2C01_001855</name>
</gene>
<evidence type="ECO:0000313" key="2">
    <source>
        <dbReference type="EMBL" id="MPC09253.1"/>
    </source>
</evidence>
<feature type="region of interest" description="Disordered" evidence="1">
    <location>
        <begin position="59"/>
        <end position="101"/>
    </location>
</feature>
<keyword evidence="3" id="KW-1185">Reference proteome</keyword>